<feature type="region of interest" description="Disordered" evidence="1">
    <location>
        <begin position="26"/>
        <end position="52"/>
    </location>
</feature>
<organism evidence="2 3">
    <name type="scientific">Grifola frondosa</name>
    <name type="common">Maitake</name>
    <name type="synonym">Polyporus frondosus</name>
    <dbReference type="NCBI Taxonomy" id="5627"/>
    <lineage>
        <taxon>Eukaryota</taxon>
        <taxon>Fungi</taxon>
        <taxon>Dikarya</taxon>
        <taxon>Basidiomycota</taxon>
        <taxon>Agaricomycotina</taxon>
        <taxon>Agaricomycetes</taxon>
        <taxon>Polyporales</taxon>
        <taxon>Grifolaceae</taxon>
        <taxon>Grifola</taxon>
    </lineage>
</organism>
<keyword evidence="3" id="KW-1185">Reference proteome</keyword>
<dbReference type="STRING" id="5627.A0A1C7M462"/>
<sequence>MAGLIATLSSLDDILASLRAELVQLSSAGSSESATALPRDSATSTSRKAPDYASLEESLDIARAKRLVAAREKAIKSVKSSLKARQTISSEHTAVGGEGC</sequence>
<proteinExistence type="predicted"/>
<dbReference type="Proteomes" id="UP000092993">
    <property type="component" value="Unassembled WGS sequence"/>
</dbReference>
<dbReference type="EMBL" id="LUGG01000015">
    <property type="protein sequence ID" value="OBZ69874.1"/>
    <property type="molecule type" value="Genomic_DNA"/>
</dbReference>
<name>A0A1C7M462_GRIFR</name>
<reference evidence="2 3" key="1">
    <citation type="submission" date="2016-03" db="EMBL/GenBank/DDBJ databases">
        <title>Whole genome sequencing of Grifola frondosa 9006-11.</title>
        <authorList>
            <person name="Min B."/>
            <person name="Park H."/>
            <person name="Kim J.-G."/>
            <person name="Cho H."/>
            <person name="Oh Y.-L."/>
            <person name="Kong W.-S."/>
            <person name="Choi I.-G."/>
        </authorList>
    </citation>
    <scope>NUCLEOTIDE SEQUENCE [LARGE SCALE GENOMIC DNA]</scope>
    <source>
        <strain evidence="2 3">9006-11</strain>
    </source>
</reference>
<gene>
    <name evidence="2" type="ORF">A0H81_10258</name>
</gene>
<dbReference type="OrthoDB" id="69641at2759"/>
<dbReference type="AlphaFoldDB" id="A0A1C7M462"/>
<accession>A0A1C7M462</accession>
<evidence type="ECO:0000256" key="1">
    <source>
        <dbReference type="SAM" id="MobiDB-lite"/>
    </source>
</evidence>
<protein>
    <submittedName>
        <fullName evidence="2">Uncharacterized protein</fullName>
    </submittedName>
</protein>
<evidence type="ECO:0000313" key="2">
    <source>
        <dbReference type="EMBL" id="OBZ69874.1"/>
    </source>
</evidence>
<comment type="caution">
    <text evidence="2">The sequence shown here is derived from an EMBL/GenBank/DDBJ whole genome shotgun (WGS) entry which is preliminary data.</text>
</comment>
<evidence type="ECO:0000313" key="3">
    <source>
        <dbReference type="Proteomes" id="UP000092993"/>
    </source>
</evidence>